<feature type="chain" id="PRO_5010727968" description="Lipoprotein transmembrane" evidence="2">
    <location>
        <begin position="20"/>
        <end position="197"/>
    </location>
</feature>
<evidence type="ECO:0000256" key="1">
    <source>
        <dbReference type="SAM" id="MobiDB-lite"/>
    </source>
</evidence>
<evidence type="ECO:0000313" key="4">
    <source>
        <dbReference type="Proteomes" id="UP000191133"/>
    </source>
</evidence>
<feature type="region of interest" description="Disordered" evidence="1">
    <location>
        <begin position="173"/>
        <end position="197"/>
    </location>
</feature>
<evidence type="ECO:0000256" key="2">
    <source>
        <dbReference type="SAM" id="SignalP"/>
    </source>
</evidence>
<gene>
    <name evidence="3" type="ORF">SAMN04488690_2052</name>
</gene>
<proteinExistence type="predicted"/>
<dbReference type="Proteomes" id="UP000191133">
    <property type="component" value="Unassembled WGS sequence"/>
</dbReference>
<sequence length="197" mass="20801">MRPAPWLIAGLLLPIVVMAQPARAPKAPAQDPFSELFDTACMQHIGAPARLQSLMDANGLTPLQPAEAATLLQGQPGMAWMVPLASGRYAVSWADDGTCTVYAEKADPAVVQKGFARLMQAAPKPLQIRSLPSRGPLSGDQVAIQYGWATPGESKLRVRFRLVTRQAAEAGVQAMASATPGEAMREQAAPPAPAPAR</sequence>
<evidence type="ECO:0000313" key="3">
    <source>
        <dbReference type="EMBL" id="SLM24331.1"/>
    </source>
</evidence>
<organism evidence="3 4">
    <name type="scientific">Stenotrophomonas indicatrix</name>
    <dbReference type="NCBI Taxonomy" id="2045451"/>
    <lineage>
        <taxon>Bacteria</taxon>
        <taxon>Pseudomonadati</taxon>
        <taxon>Pseudomonadota</taxon>
        <taxon>Gammaproteobacteria</taxon>
        <taxon>Lysobacterales</taxon>
        <taxon>Lysobacteraceae</taxon>
        <taxon>Stenotrophomonas</taxon>
    </lineage>
</organism>
<evidence type="ECO:0008006" key="5">
    <source>
        <dbReference type="Google" id="ProtNLM"/>
    </source>
</evidence>
<feature type="signal peptide" evidence="2">
    <location>
        <begin position="1"/>
        <end position="19"/>
    </location>
</feature>
<dbReference type="RefSeq" id="WP_032975907.1">
    <property type="nucleotide sequence ID" value="NZ_CP118899.1"/>
</dbReference>
<reference evidence="4" key="1">
    <citation type="submission" date="2016-10" db="EMBL/GenBank/DDBJ databases">
        <authorList>
            <person name="Varghese N."/>
        </authorList>
    </citation>
    <scope>NUCLEOTIDE SEQUENCE [LARGE SCALE GENOMIC DNA]</scope>
    <source>
        <strain evidence="4">92MFCol6.1</strain>
    </source>
</reference>
<keyword evidence="2" id="KW-0732">Signal</keyword>
<dbReference type="EMBL" id="FWEU01000002">
    <property type="protein sequence ID" value="SLM24331.1"/>
    <property type="molecule type" value="Genomic_DNA"/>
</dbReference>
<dbReference type="NCBIfam" id="NF047650">
    <property type="entry name" value="lipo_NMCC_0638"/>
    <property type="match status" value="1"/>
</dbReference>
<protein>
    <recommendedName>
        <fullName evidence="5">Lipoprotein transmembrane</fullName>
    </recommendedName>
</protein>
<dbReference type="AlphaFoldDB" id="A0A1W1GYL1"/>
<accession>A0A1W1GYL1</accession>
<name>A0A1W1GYL1_9GAMM</name>